<feature type="transmembrane region" description="Helical" evidence="4">
    <location>
        <begin position="151"/>
        <end position="174"/>
    </location>
</feature>
<comment type="similarity">
    <text evidence="2">Belongs to the methyl-accepting chemotaxis (MCP) protein family.</text>
</comment>
<keyword evidence="4" id="KW-0472">Membrane</keyword>
<accession>A0ABV0KHE4</accession>
<dbReference type="CDD" id="cd19410">
    <property type="entry name" value="HK9-like_sensor"/>
    <property type="match status" value="1"/>
</dbReference>
<dbReference type="InterPro" id="IPR007891">
    <property type="entry name" value="CHASE3"/>
</dbReference>
<dbReference type="Proteomes" id="UP001476950">
    <property type="component" value="Unassembled WGS sequence"/>
</dbReference>
<keyword evidence="7" id="KW-1185">Reference proteome</keyword>
<reference evidence="6 7" key="1">
    <citation type="submission" date="2022-04" db="EMBL/GenBank/DDBJ databases">
        <title>Positive selection, recombination, and allopatry shape intraspecific diversity of widespread and dominant cyanobacteria.</title>
        <authorList>
            <person name="Wei J."/>
            <person name="Shu W."/>
            <person name="Hu C."/>
        </authorList>
    </citation>
    <scope>NUCLEOTIDE SEQUENCE [LARGE SCALE GENOMIC DNA]</scope>
    <source>
        <strain evidence="6 7">AS-A4</strain>
    </source>
</reference>
<evidence type="ECO:0000256" key="2">
    <source>
        <dbReference type="ARBA" id="ARBA00029447"/>
    </source>
</evidence>
<comment type="caution">
    <text evidence="6">The sequence shown here is derived from an EMBL/GenBank/DDBJ whole genome shotgun (WGS) entry which is preliminary data.</text>
</comment>
<dbReference type="InterPro" id="IPR004089">
    <property type="entry name" value="MCPsignal_dom"/>
</dbReference>
<keyword evidence="1 3" id="KW-0807">Transducer</keyword>
<dbReference type="PANTHER" id="PTHR32089:SF112">
    <property type="entry name" value="LYSOZYME-LIKE PROTEIN-RELATED"/>
    <property type="match status" value="1"/>
</dbReference>
<dbReference type="Gene3D" id="1.10.287.950">
    <property type="entry name" value="Methyl-accepting chemotaxis protein"/>
    <property type="match status" value="1"/>
</dbReference>
<dbReference type="SMART" id="SM00283">
    <property type="entry name" value="MA"/>
    <property type="match status" value="1"/>
</dbReference>
<name>A0ABV0KHE4_9CYAN</name>
<evidence type="ECO:0000256" key="3">
    <source>
        <dbReference type="PROSITE-ProRule" id="PRU00284"/>
    </source>
</evidence>
<dbReference type="Pfam" id="PF05227">
    <property type="entry name" value="CHASE3"/>
    <property type="match status" value="1"/>
</dbReference>
<dbReference type="PRINTS" id="PR00260">
    <property type="entry name" value="CHEMTRNSDUCR"/>
</dbReference>
<evidence type="ECO:0000313" key="6">
    <source>
        <dbReference type="EMBL" id="MEP1058668.1"/>
    </source>
</evidence>
<feature type="domain" description="Methyl-accepting transducer" evidence="5">
    <location>
        <begin position="185"/>
        <end position="425"/>
    </location>
</feature>
<keyword evidence="4" id="KW-0812">Transmembrane</keyword>
<evidence type="ECO:0000313" key="7">
    <source>
        <dbReference type="Proteomes" id="UP001476950"/>
    </source>
</evidence>
<evidence type="ECO:0000256" key="1">
    <source>
        <dbReference type="ARBA" id="ARBA00023224"/>
    </source>
</evidence>
<dbReference type="EMBL" id="JAMPLM010000006">
    <property type="protein sequence ID" value="MEP1058668.1"/>
    <property type="molecule type" value="Genomic_DNA"/>
</dbReference>
<organism evidence="6 7">
    <name type="scientific">Stenomitos frigidus AS-A4</name>
    <dbReference type="NCBI Taxonomy" id="2933935"/>
    <lineage>
        <taxon>Bacteria</taxon>
        <taxon>Bacillati</taxon>
        <taxon>Cyanobacteriota</taxon>
        <taxon>Cyanophyceae</taxon>
        <taxon>Leptolyngbyales</taxon>
        <taxon>Leptolyngbyaceae</taxon>
        <taxon>Stenomitos</taxon>
    </lineage>
</organism>
<dbReference type="InterPro" id="IPR004090">
    <property type="entry name" value="Chemotax_Me-accpt_rcpt"/>
</dbReference>
<evidence type="ECO:0000256" key="4">
    <source>
        <dbReference type="SAM" id="Phobius"/>
    </source>
</evidence>
<dbReference type="RefSeq" id="WP_242033392.1">
    <property type="nucleotide sequence ID" value="NZ_JAMPLM010000006.1"/>
</dbReference>
<proteinExistence type="inferred from homology"/>
<protein>
    <submittedName>
        <fullName evidence="6">CHASE3 domain-containing protein</fullName>
    </submittedName>
</protein>
<sequence length="435" mass="47429">MNGLTQSINWITHTYEVEANLKALEKDLVDAETGQRGFIFTNKESFLEPYNKSLQALEARFAELRKLMRDNPKQIERLNQVEELSQLKQDELAQTISLKRKGQERELQALVLSEKGKKYMDELRSKITEMTDAEDKLLTERREEASRTEQFATWVSISTTLIAITLGGILLLFITRKVVRPLNQVASTIVSSSTEIAATVEQQERTAQDQAAAVNQTTTTMDELGASSRQSTEQAETAAASAQQVMILVDGRGQDNLSSGSSLREKVGDIAEQILRLSEQVNQIGTISTLASDLANQTNMLALNAAVEAVRVGEHGKGFGVVAAEIRKLADQSKKSAERINGLVADVQNATNSTVMVTDEGTKTVEKIVSAIINIVMSSQQISLTAKQQAIAIQQVGDAMNALNQGALQTASGINQTRVGTQKLNEAALNLKAIV</sequence>
<dbReference type="Pfam" id="PF00015">
    <property type="entry name" value="MCPsignal"/>
    <property type="match status" value="1"/>
</dbReference>
<evidence type="ECO:0000259" key="5">
    <source>
        <dbReference type="PROSITE" id="PS50111"/>
    </source>
</evidence>
<dbReference type="SUPFAM" id="SSF58104">
    <property type="entry name" value="Methyl-accepting chemotaxis protein (MCP) signaling domain"/>
    <property type="match status" value="1"/>
</dbReference>
<dbReference type="PANTHER" id="PTHR32089">
    <property type="entry name" value="METHYL-ACCEPTING CHEMOTAXIS PROTEIN MCPB"/>
    <property type="match status" value="1"/>
</dbReference>
<keyword evidence="4" id="KW-1133">Transmembrane helix</keyword>
<dbReference type="PROSITE" id="PS50111">
    <property type="entry name" value="CHEMOTAXIS_TRANSDUC_2"/>
    <property type="match status" value="1"/>
</dbReference>
<gene>
    <name evidence="6" type="ORF">NDI38_09480</name>
</gene>